<sequence length="71" mass="8393">MLFKFRVILLLSYRPLTIWLMWVELSRVFCGLNLPICVRSTFATIFLDNQGARNMAFRQFYGNSESFYANT</sequence>
<evidence type="ECO:0000313" key="1">
    <source>
        <dbReference type="EMBL" id="MBW86734.1"/>
    </source>
</evidence>
<reference evidence="1" key="1">
    <citation type="submission" date="2018-02" db="EMBL/GenBank/DDBJ databases">
        <title>Rhizophora mucronata_Transcriptome.</title>
        <authorList>
            <person name="Meera S.P."/>
            <person name="Sreeshan A."/>
            <person name="Augustine A."/>
        </authorList>
    </citation>
    <scope>NUCLEOTIDE SEQUENCE</scope>
    <source>
        <tissue evidence="1">Leaf</tissue>
    </source>
</reference>
<protein>
    <submittedName>
        <fullName evidence="1">Uncharacterized protein</fullName>
    </submittedName>
</protein>
<accession>A0A2P2IZR6</accession>
<dbReference type="EMBL" id="GGEC01006251">
    <property type="protein sequence ID" value="MBW86734.1"/>
    <property type="molecule type" value="Transcribed_RNA"/>
</dbReference>
<organism evidence="1">
    <name type="scientific">Rhizophora mucronata</name>
    <name type="common">Asiatic mangrove</name>
    <dbReference type="NCBI Taxonomy" id="61149"/>
    <lineage>
        <taxon>Eukaryota</taxon>
        <taxon>Viridiplantae</taxon>
        <taxon>Streptophyta</taxon>
        <taxon>Embryophyta</taxon>
        <taxon>Tracheophyta</taxon>
        <taxon>Spermatophyta</taxon>
        <taxon>Magnoliopsida</taxon>
        <taxon>eudicotyledons</taxon>
        <taxon>Gunneridae</taxon>
        <taxon>Pentapetalae</taxon>
        <taxon>rosids</taxon>
        <taxon>fabids</taxon>
        <taxon>Malpighiales</taxon>
        <taxon>Rhizophoraceae</taxon>
        <taxon>Rhizophora</taxon>
    </lineage>
</organism>
<dbReference type="AlphaFoldDB" id="A0A2P2IZR6"/>
<name>A0A2P2IZR6_RHIMU</name>
<proteinExistence type="predicted"/>